<organism evidence="2 3">
    <name type="scientific">Ralstonia solanacearum K60</name>
    <dbReference type="NCBI Taxonomy" id="1091042"/>
    <lineage>
        <taxon>Bacteria</taxon>
        <taxon>Pseudomonadati</taxon>
        <taxon>Pseudomonadota</taxon>
        <taxon>Betaproteobacteria</taxon>
        <taxon>Burkholderiales</taxon>
        <taxon>Burkholderiaceae</taxon>
        <taxon>Ralstonia</taxon>
        <taxon>Ralstonia solanacearum species complex</taxon>
    </lineage>
</organism>
<feature type="transmembrane region" description="Helical" evidence="1">
    <location>
        <begin position="33"/>
        <end position="53"/>
    </location>
</feature>
<gene>
    <name evidence="2" type="ORF">B7R77_18765</name>
</gene>
<dbReference type="AlphaFoldDB" id="A0AAP8D2K2"/>
<keyword evidence="1" id="KW-1133">Transmembrane helix</keyword>
<evidence type="ECO:0000313" key="3">
    <source>
        <dbReference type="Proteomes" id="UP000216164"/>
    </source>
</evidence>
<name>A0AAP8D2K2_RALSL</name>
<dbReference type="EMBL" id="NCTK01000002">
    <property type="protein sequence ID" value="OYQ10197.1"/>
    <property type="molecule type" value="Genomic_DNA"/>
</dbReference>
<reference evidence="2 3" key="1">
    <citation type="submission" date="2017-04" db="EMBL/GenBank/DDBJ databases">
        <title>Genome Announcement: Closed genomes of Ralstonia solanacearum strains K60, UW551, and UW700.</title>
        <authorList>
            <person name="Hayes M."/>
            <person name="Macintyre A.M."/>
            <person name="Allen C."/>
        </authorList>
    </citation>
    <scope>NUCLEOTIDE SEQUENCE [LARGE SCALE GENOMIC DNA]</scope>
    <source>
        <strain evidence="2 3">UW25</strain>
    </source>
</reference>
<protein>
    <recommendedName>
        <fullName evidence="4">Transmembrane protein</fullName>
    </recommendedName>
</protein>
<sequence length="60" mass="6759">MFSFLILLAVIGRVLRGSVGEGFPRLRVVVGRLNLFAGLLLLMIFLYSMIFLLRTGFPED</sequence>
<comment type="caution">
    <text evidence="2">The sequence shown here is derived from an EMBL/GenBank/DDBJ whole genome shotgun (WGS) entry which is preliminary data.</text>
</comment>
<keyword evidence="1" id="KW-0812">Transmembrane</keyword>
<keyword evidence="1" id="KW-0472">Membrane</keyword>
<dbReference type="Proteomes" id="UP000216164">
    <property type="component" value="Unassembled WGS sequence"/>
</dbReference>
<evidence type="ECO:0000256" key="1">
    <source>
        <dbReference type="SAM" id="Phobius"/>
    </source>
</evidence>
<evidence type="ECO:0000313" key="2">
    <source>
        <dbReference type="EMBL" id="OYQ10197.1"/>
    </source>
</evidence>
<accession>A0AAP8D2K2</accession>
<evidence type="ECO:0008006" key="4">
    <source>
        <dbReference type="Google" id="ProtNLM"/>
    </source>
</evidence>
<proteinExistence type="predicted"/>